<dbReference type="VEuPathDB" id="MicrosporidiaDB:NAPIS_ORF00304"/>
<keyword evidence="2" id="KW-1185">Reference proteome</keyword>
<dbReference type="HOGENOM" id="CLU_573755_0_0_1"/>
<gene>
    <name evidence="1" type="ORF">NAPIS_ORF00304</name>
</gene>
<sequence>MYSERLINEYRKELEKEDRLKKIKLENLEIMENIRRKYGFEKRKTGFYKTIESGENKNGEVEISKINFENLNESVVNEVEFYNLNETMNRINVDNINVSSVNREIECDSLNDSMNSIIESDNKEIELDNLNVDNSNESVNEEKNLDNLNVDNINVSSVKEEVELNNINQSINIINESTDNIECESRDNIEYKTIDNKEYEKIDNKNINTTTNLVIYINKNEIIEYSDNETIDLDITHEMNNEIDNETIIYTYNLDDSYKDYIDSPEEMSTYINNETAHFIDNETYSDSYHEIADYIDDNNVLNLKNVYEEQYFDNFYTPQEMAGYIENKSAFFIDNDTAHFIDNETYLDGQYGMGDYIDNMNIRFETDDCINNFYSAYGMEDYMSDGFIDNTSEMKYNIDNREMKYNIDNKEMGYNIDNREMKYSVDSTFTLINNIVGQNKTKNYGYEEKKLNDESIFTYYKIKRPRKRYLDSFFY</sequence>
<dbReference type="Proteomes" id="UP000053780">
    <property type="component" value="Unassembled WGS sequence"/>
</dbReference>
<organism evidence="1 2">
    <name type="scientific">Vairimorpha apis BRL 01</name>
    <dbReference type="NCBI Taxonomy" id="1037528"/>
    <lineage>
        <taxon>Eukaryota</taxon>
        <taxon>Fungi</taxon>
        <taxon>Fungi incertae sedis</taxon>
        <taxon>Microsporidia</taxon>
        <taxon>Nosematidae</taxon>
        <taxon>Vairimorpha</taxon>
    </lineage>
</organism>
<accession>T0MM81</accession>
<evidence type="ECO:0000313" key="2">
    <source>
        <dbReference type="Proteomes" id="UP000053780"/>
    </source>
</evidence>
<dbReference type="EMBL" id="KE647000">
    <property type="protein sequence ID" value="EQB62120.1"/>
    <property type="molecule type" value="Genomic_DNA"/>
</dbReference>
<dbReference type="AlphaFoldDB" id="T0MM81"/>
<name>T0MM81_9MICR</name>
<reference evidence="1 2" key="1">
    <citation type="journal article" date="2013" name="BMC Genomics">
        <title>Genome sequencing and comparative genomics of honey bee microsporidia, Nosema apis reveal novel insights into host-parasite interactions.</title>
        <authorList>
            <person name="Chen Yp."/>
            <person name="Pettis J.S."/>
            <person name="Zhao Y."/>
            <person name="Liu X."/>
            <person name="Tallon L.J."/>
            <person name="Sadzewicz L.D."/>
            <person name="Li R."/>
            <person name="Zheng H."/>
            <person name="Huang S."/>
            <person name="Zhang X."/>
            <person name="Hamilton M.C."/>
            <person name="Pernal S.F."/>
            <person name="Melathopoulos A.P."/>
            <person name="Yan X."/>
            <person name="Evans J.D."/>
        </authorList>
    </citation>
    <scope>NUCLEOTIDE SEQUENCE [LARGE SCALE GENOMIC DNA]</scope>
    <source>
        <strain evidence="1 2">BRL 01</strain>
    </source>
</reference>
<proteinExistence type="predicted"/>
<protein>
    <submittedName>
        <fullName evidence="1">Uncharacterized protein</fullName>
    </submittedName>
</protein>
<evidence type="ECO:0000313" key="1">
    <source>
        <dbReference type="EMBL" id="EQB62120.1"/>
    </source>
</evidence>